<dbReference type="Pfam" id="PF02880">
    <property type="entry name" value="PGM_PMM_III"/>
    <property type="match status" value="1"/>
</dbReference>
<evidence type="ECO:0000256" key="10">
    <source>
        <dbReference type="RuleBase" id="RU004326"/>
    </source>
</evidence>
<comment type="similarity">
    <text evidence="4 10">Belongs to the phosphohexose mutase family.</text>
</comment>
<dbReference type="Pfam" id="PF00408">
    <property type="entry name" value="PGM_PMM_IV"/>
    <property type="match status" value="1"/>
</dbReference>
<keyword evidence="8 10" id="KW-0460">Magnesium</keyword>
<keyword evidence="7 10" id="KW-0479">Metal-binding</keyword>
<dbReference type="EMBL" id="DRMS01000208">
    <property type="protein sequence ID" value="HFC92248.1"/>
    <property type="molecule type" value="Genomic_DNA"/>
</dbReference>
<dbReference type="InterPro" id="IPR005845">
    <property type="entry name" value="A-D-PHexomutase_a/b/a-II"/>
</dbReference>
<evidence type="ECO:0000259" key="13">
    <source>
        <dbReference type="Pfam" id="PF02879"/>
    </source>
</evidence>
<evidence type="ECO:0000313" key="15">
    <source>
        <dbReference type="EMBL" id="HFC92248.1"/>
    </source>
</evidence>
<dbReference type="InterPro" id="IPR005846">
    <property type="entry name" value="A-D-PHexomutase_a/b/a-III"/>
</dbReference>
<dbReference type="EC" id="5.4.2.8" evidence="5"/>
<evidence type="ECO:0000256" key="5">
    <source>
        <dbReference type="ARBA" id="ARBA00012730"/>
    </source>
</evidence>
<dbReference type="Gene3D" id="3.30.310.50">
    <property type="entry name" value="Alpha-D-phosphohexomutase, C-terminal domain"/>
    <property type="match status" value="1"/>
</dbReference>
<evidence type="ECO:0000256" key="6">
    <source>
        <dbReference type="ARBA" id="ARBA00022553"/>
    </source>
</evidence>
<keyword evidence="6" id="KW-0597">Phosphoprotein</keyword>
<dbReference type="GO" id="GO:0005975">
    <property type="term" value="P:carbohydrate metabolic process"/>
    <property type="evidence" value="ECO:0007669"/>
    <property type="project" value="InterPro"/>
</dbReference>
<evidence type="ECO:0000256" key="3">
    <source>
        <dbReference type="ARBA" id="ARBA00004699"/>
    </source>
</evidence>
<evidence type="ECO:0000256" key="7">
    <source>
        <dbReference type="ARBA" id="ARBA00022723"/>
    </source>
</evidence>
<evidence type="ECO:0000256" key="9">
    <source>
        <dbReference type="ARBA" id="ARBA00023235"/>
    </source>
</evidence>
<feature type="domain" description="Alpha-D-phosphohexomutase C-terminal" evidence="11">
    <location>
        <begin position="401"/>
        <end position="457"/>
    </location>
</feature>
<dbReference type="InterPro" id="IPR016055">
    <property type="entry name" value="A-D-PHexomutase_a/b/a-I/II/III"/>
</dbReference>
<dbReference type="InterPro" id="IPR005841">
    <property type="entry name" value="Alpha-D-phosphohexomutase_SF"/>
</dbReference>
<dbReference type="CDD" id="cd03089">
    <property type="entry name" value="PMM_PGM"/>
    <property type="match status" value="1"/>
</dbReference>
<dbReference type="SUPFAM" id="SSF53738">
    <property type="entry name" value="Phosphoglucomutase, first 3 domains"/>
    <property type="match status" value="3"/>
</dbReference>
<proteinExistence type="inferred from homology"/>
<dbReference type="PROSITE" id="PS00710">
    <property type="entry name" value="PGM_PMM"/>
    <property type="match status" value="1"/>
</dbReference>
<dbReference type="InterPro" id="IPR036900">
    <property type="entry name" value="A-D-PHexomutase_C_sf"/>
</dbReference>
<dbReference type="GO" id="GO:0004615">
    <property type="term" value="F:phosphomannomutase activity"/>
    <property type="evidence" value="ECO:0007669"/>
    <property type="project" value="UniProtKB-EC"/>
</dbReference>
<evidence type="ECO:0000256" key="8">
    <source>
        <dbReference type="ARBA" id="ARBA00022842"/>
    </source>
</evidence>
<dbReference type="PRINTS" id="PR00509">
    <property type="entry name" value="PGMPMM"/>
</dbReference>
<feature type="domain" description="Alpha-D-phosphohexomutase alpha/beta/alpha" evidence="12">
    <location>
        <begin position="7"/>
        <end position="146"/>
    </location>
</feature>
<feature type="domain" description="Alpha-D-phosphohexomutase alpha/beta/alpha" evidence="13">
    <location>
        <begin position="172"/>
        <end position="261"/>
    </location>
</feature>
<keyword evidence="9" id="KW-0413">Isomerase</keyword>
<dbReference type="SUPFAM" id="SSF55957">
    <property type="entry name" value="Phosphoglucomutase, C-terminal domain"/>
    <property type="match status" value="1"/>
</dbReference>
<dbReference type="PANTHER" id="PTHR43771">
    <property type="entry name" value="PHOSPHOMANNOMUTASE"/>
    <property type="match status" value="1"/>
</dbReference>
<organism evidence="15">
    <name type="scientific">Leucothrix mucor</name>
    <dbReference type="NCBI Taxonomy" id="45248"/>
    <lineage>
        <taxon>Bacteria</taxon>
        <taxon>Pseudomonadati</taxon>
        <taxon>Pseudomonadota</taxon>
        <taxon>Gammaproteobacteria</taxon>
        <taxon>Thiotrichales</taxon>
        <taxon>Thiotrichaceae</taxon>
        <taxon>Leucothrix</taxon>
    </lineage>
</organism>
<dbReference type="Pfam" id="PF02879">
    <property type="entry name" value="PGM_PMM_II"/>
    <property type="match status" value="1"/>
</dbReference>
<comment type="caution">
    <text evidence="15">The sequence shown here is derived from an EMBL/GenBank/DDBJ whole genome shotgun (WGS) entry which is preliminary data.</text>
</comment>
<accession>A0A7V2T2M1</accession>
<evidence type="ECO:0000259" key="11">
    <source>
        <dbReference type="Pfam" id="PF00408"/>
    </source>
</evidence>
<comment type="cofactor">
    <cofactor evidence="2">
        <name>Mg(2+)</name>
        <dbReference type="ChEBI" id="CHEBI:18420"/>
    </cofactor>
</comment>
<evidence type="ECO:0000256" key="4">
    <source>
        <dbReference type="ARBA" id="ARBA00010231"/>
    </source>
</evidence>
<evidence type="ECO:0000256" key="2">
    <source>
        <dbReference type="ARBA" id="ARBA00001946"/>
    </source>
</evidence>
<evidence type="ECO:0000259" key="14">
    <source>
        <dbReference type="Pfam" id="PF02880"/>
    </source>
</evidence>
<dbReference type="Pfam" id="PF02878">
    <property type="entry name" value="PGM_PMM_I"/>
    <property type="match status" value="1"/>
</dbReference>
<evidence type="ECO:0000256" key="1">
    <source>
        <dbReference type="ARBA" id="ARBA00000586"/>
    </source>
</evidence>
<reference evidence="15" key="1">
    <citation type="journal article" date="2020" name="mSystems">
        <title>Genome- and Community-Level Interaction Insights into Carbon Utilization and Element Cycling Functions of Hydrothermarchaeota in Hydrothermal Sediment.</title>
        <authorList>
            <person name="Zhou Z."/>
            <person name="Liu Y."/>
            <person name="Xu W."/>
            <person name="Pan J."/>
            <person name="Luo Z.H."/>
            <person name="Li M."/>
        </authorList>
    </citation>
    <scope>NUCLEOTIDE SEQUENCE [LARGE SCALE GENOMIC DNA]</scope>
    <source>
        <strain evidence="15">HyVt-493</strain>
    </source>
</reference>
<dbReference type="InterPro" id="IPR016066">
    <property type="entry name" value="A-D-PHexomutase_CS"/>
</dbReference>
<protein>
    <recommendedName>
        <fullName evidence="5">phosphomannomutase</fullName>
        <ecNumber evidence="5">5.4.2.8</ecNumber>
    </recommendedName>
</protein>
<name>A0A7V2T2M1_LEUMU</name>
<dbReference type="AlphaFoldDB" id="A0A7V2T2M1"/>
<evidence type="ECO:0000259" key="12">
    <source>
        <dbReference type="Pfam" id="PF02878"/>
    </source>
</evidence>
<gene>
    <name evidence="15" type="ORF">ENJ51_05480</name>
</gene>
<dbReference type="GO" id="GO:0000287">
    <property type="term" value="F:magnesium ion binding"/>
    <property type="evidence" value="ECO:0007669"/>
    <property type="project" value="InterPro"/>
</dbReference>
<feature type="domain" description="Alpha-D-phosphohexomutase alpha/beta/alpha" evidence="14">
    <location>
        <begin position="266"/>
        <end position="377"/>
    </location>
</feature>
<comment type="catalytic activity">
    <reaction evidence="1">
        <text>alpha-D-mannose 1-phosphate = D-mannose 6-phosphate</text>
        <dbReference type="Rhea" id="RHEA:11140"/>
        <dbReference type="ChEBI" id="CHEBI:58409"/>
        <dbReference type="ChEBI" id="CHEBI:58735"/>
        <dbReference type="EC" id="5.4.2.8"/>
    </reaction>
</comment>
<dbReference type="InterPro" id="IPR005844">
    <property type="entry name" value="A-D-PHexomutase_a/b/a-I"/>
</dbReference>
<comment type="pathway">
    <text evidence="3">Nucleotide-sugar biosynthesis; GDP-alpha-D-mannose biosynthesis; alpha-D-mannose 1-phosphate from D-fructose 6-phosphate: step 2/2.</text>
</comment>
<dbReference type="PANTHER" id="PTHR43771:SF2">
    <property type="entry name" value="PHOSPHOMANNOMUTASE_PHOSPHOGLUCOMUTASE"/>
    <property type="match status" value="1"/>
</dbReference>
<dbReference type="InterPro" id="IPR005843">
    <property type="entry name" value="A-D-PHexomutase_C"/>
</dbReference>
<sequence length="470" mass="52277">MGNISKDIFKAYDIRGEIGKDFVPLDAYNIGLGIGSQLRATIQKEDGTHRIPKVLLGRDARISSPEIALQLRRGLIDTGCQITDLGIIPTPALYFALSHLHIPNGLMITASHNPANHNGIKMVMDNKPLSAEKIKQLYQVVKSGQFNLQPESHQALVRQNILPDYQQAIIDDIRLQRPLRIGIDCCNGVSALIAESLFKQIGCEVYPLYCELDGTFPNHSPDPTKPENLSALQQLVSEQQLDIGIAFDGDADRMIAVDANGKILWPDRIMILLANSILKHHPKEKIAFDVKCSCLLPQAIIKAGGIPSMCVSGHSTLKSHMKQINAIMGGEFSGHIILKDRWSCFDDALYNAARLLELLSEFSQSPTQVFAEIPDSYATPEYLLYFPNATKARQTLAIIIKLADFPLAKKTLIDGMRIDYDDCWGLLRSSNTTPTLTLRFEAKTQQRLSEIKQHFRDLLAQIGITENLPF</sequence>
<dbReference type="Gene3D" id="3.40.120.10">
    <property type="entry name" value="Alpha-D-Glucose-1,6-Bisphosphate, subunit A, domain 3"/>
    <property type="match status" value="3"/>
</dbReference>
<dbReference type="Proteomes" id="UP000885750">
    <property type="component" value="Unassembled WGS sequence"/>
</dbReference>